<proteinExistence type="predicted"/>
<accession>A0ABV2SZZ7</accession>
<dbReference type="NCBIfam" id="TIGR02145">
    <property type="entry name" value="Fib_succ_major"/>
    <property type="match status" value="1"/>
</dbReference>
<evidence type="ECO:0000259" key="1">
    <source>
        <dbReference type="Pfam" id="PF09603"/>
    </source>
</evidence>
<name>A0ABV2SZZ7_9BACT</name>
<dbReference type="PROSITE" id="PS51257">
    <property type="entry name" value="PROKAR_LIPOPROTEIN"/>
    <property type="match status" value="1"/>
</dbReference>
<protein>
    <submittedName>
        <fullName evidence="2">Fibrobacter succinogenes major paralogous domain-containing protein</fullName>
    </submittedName>
</protein>
<dbReference type="Proteomes" id="UP001549749">
    <property type="component" value="Unassembled WGS sequence"/>
</dbReference>
<feature type="domain" description="Fibrobacter succinogenes major paralogous" evidence="1">
    <location>
        <begin position="258"/>
        <end position="401"/>
    </location>
</feature>
<evidence type="ECO:0000313" key="2">
    <source>
        <dbReference type="EMBL" id="MET6996338.1"/>
    </source>
</evidence>
<evidence type="ECO:0000313" key="3">
    <source>
        <dbReference type="Proteomes" id="UP001549749"/>
    </source>
</evidence>
<dbReference type="InterPro" id="IPR011871">
    <property type="entry name" value="Fib_succ_major"/>
</dbReference>
<organism evidence="2 3">
    <name type="scientific">Chitinophaga defluvii</name>
    <dbReference type="NCBI Taxonomy" id="3163343"/>
    <lineage>
        <taxon>Bacteria</taxon>
        <taxon>Pseudomonadati</taxon>
        <taxon>Bacteroidota</taxon>
        <taxon>Chitinophagia</taxon>
        <taxon>Chitinophagales</taxon>
        <taxon>Chitinophagaceae</taxon>
        <taxon>Chitinophaga</taxon>
    </lineage>
</organism>
<comment type="caution">
    <text evidence="2">The sequence shown here is derived from an EMBL/GenBank/DDBJ whole genome shotgun (WGS) entry which is preliminary data.</text>
</comment>
<reference evidence="2 3" key="1">
    <citation type="submission" date="2024-06" db="EMBL/GenBank/DDBJ databases">
        <title>Chitinophaga defluvii sp. nov., isolated from municipal sewage.</title>
        <authorList>
            <person name="Zhang L."/>
        </authorList>
    </citation>
    <scope>NUCLEOTIDE SEQUENCE [LARGE SCALE GENOMIC DNA]</scope>
    <source>
        <strain evidence="2 3">H8</strain>
    </source>
</reference>
<gene>
    <name evidence="2" type="ORF">ABR189_03125</name>
</gene>
<keyword evidence="3" id="KW-1185">Reference proteome</keyword>
<dbReference type="RefSeq" id="WP_354658984.1">
    <property type="nucleotide sequence ID" value="NZ_JBEXAC010000001.1"/>
</dbReference>
<dbReference type="EMBL" id="JBEXAC010000001">
    <property type="protein sequence ID" value="MET6996338.1"/>
    <property type="molecule type" value="Genomic_DNA"/>
</dbReference>
<sequence length="436" mass="47525">MKNIHILLSGVIMLICACGKDKIKYNPGVTPAVVTNYPVNVTATSATLTGTSLTGGKSISSQGFYTIIVSPAMYNTRGELNMKVVDSLVVKNGAKVEALTKGDFQAVINGLATDTTYFVKAYAANEAGITFGESVLFRSSKLVPPVAVLAKSYINLGDSAAVITGEVTAVGGDVVTERGFVWSTHENPEISDSKVSLGTGQGTFTDTLPPFPSFVKYYVRAYAINRFGTAYSEQLVVIFLPPTFTDPRDGEEYTIRQYGNAVWMTQNLRHIPATGFGTEIWLQDYNGNDAAAAKKSKYYRDYGCLYTYDKAVAVAPEGWHLATDEEWKQLEMLTGMSRSEADGVEWRGGTNGKLKSNLWPGEDTDAMEFNLHPGGKQWCGGAFQDFQSMGFYWTAIDDNAGPGSSPYYRFFPPGDGTGRWNNWPGCVGLSARYVRD</sequence>
<dbReference type="Pfam" id="PF09603">
    <property type="entry name" value="Fib_succ_major"/>
    <property type="match status" value="1"/>
</dbReference>